<feature type="non-terminal residue" evidence="1">
    <location>
        <position position="1"/>
    </location>
</feature>
<proteinExistence type="predicted"/>
<dbReference type="EMBL" id="AP015043">
    <property type="protein sequence ID" value="BAT98949.1"/>
    <property type="molecule type" value="Genomic_DNA"/>
</dbReference>
<name>A0A0S3T1L9_PHAAN</name>
<dbReference type="Proteomes" id="UP000291084">
    <property type="component" value="Chromosome 10"/>
</dbReference>
<protein>
    <submittedName>
        <fullName evidence="1">Uncharacterized protein</fullName>
    </submittedName>
</protein>
<evidence type="ECO:0000313" key="1">
    <source>
        <dbReference type="EMBL" id="BAT98949.1"/>
    </source>
</evidence>
<organism evidence="1 2">
    <name type="scientific">Vigna angularis var. angularis</name>
    <dbReference type="NCBI Taxonomy" id="157739"/>
    <lineage>
        <taxon>Eukaryota</taxon>
        <taxon>Viridiplantae</taxon>
        <taxon>Streptophyta</taxon>
        <taxon>Embryophyta</taxon>
        <taxon>Tracheophyta</taxon>
        <taxon>Spermatophyta</taxon>
        <taxon>Magnoliopsida</taxon>
        <taxon>eudicotyledons</taxon>
        <taxon>Gunneridae</taxon>
        <taxon>Pentapetalae</taxon>
        <taxon>rosids</taxon>
        <taxon>fabids</taxon>
        <taxon>Fabales</taxon>
        <taxon>Fabaceae</taxon>
        <taxon>Papilionoideae</taxon>
        <taxon>50 kb inversion clade</taxon>
        <taxon>NPAAA clade</taxon>
        <taxon>indigoferoid/millettioid clade</taxon>
        <taxon>Phaseoleae</taxon>
        <taxon>Vigna</taxon>
    </lineage>
</organism>
<reference evidence="1 2" key="1">
    <citation type="journal article" date="2015" name="Sci. Rep.">
        <title>The power of single molecule real-time sequencing technology in the de novo assembly of a eukaryotic genome.</title>
        <authorList>
            <person name="Sakai H."/>
            <person name="Naito K."/>
            <person name="Ogiso-Tanaka E."/>
            <person name="Takahashi Y."/>
            <person name="Iseki K."/>
            <person name="Muto C."/>
            <person name="Satou K."/>
            <person name="Teruya K."/>
            <person name="Shiroma A."/>
            <person name="Shimoji M."/>
            <person name="Hirano T."/>
            <person name="Itoh T."/>
            <person name="Kaga A."/>
            <person name="Tomooka N."/>
        </authorList>
    </citation>
    <scope>NUCLEOTIDE SEQUENCE [LARGE SCALE GENOMIC DNA]</scope>
    <source>
        <strain evidence="2">cv. Shumari</strain>
    </source>
</reference>
<keyword evidence="2" id="KW-1185">Reference proteome</keyword>
<accession>A0A0S3T1L9</accession>
<sequence>STHIHIFSPTLTSANLPLLFSIFHPTLCSSHNNISLQRHATIYSFSHTNQSHHLQTASGAHTSRQHCFITFIFNLHFSPSSLHLHHSIHHQEHPPHFPSRDFNYLTKAQRSCGGLTRRGRWEMPLWLLAFLERMKMIGHSGCFLHPKFTTL</sequence>
<gene>
    <name evidence="1" type="primary">Vigan.10G031500</name>
    <name evidence="1" type="ORF">VIGAN_10031500</name>
</gene>
<evidence type="ECO:0000313" key="2">
    <source>
        <dbReference type="Proteomes" id="UP000291084"/>
    </source>
</evidence>
<dbReference type="AlphaFoldDB" id="A0A0S3T1L9"/>